<dbReference type="Proteomes" id="UP000188929">
    <property type="component" value="Unassembled WGS sequence"/>
</dbReference>
<dbReference type="AlphaFoldDB" id="A0A1V2I9G2"/>
<dbReference type="EMBL" id="MOMC01000044">
    <property type="protein sequence ID" value="ONH27752.1"/>
    <property type="molecule type" value="Genomic_DNA"/>
</dbReference>
<reference evidence="2" key="1">
    <citation type="submission" date="2016-10" db="EMBL/GenBank/DDBJ databases">
        <title>Frankia sp. NRRL B-16386 Genome sequencing.</title>
        <authorList>
            <person name="Ghodhbane-Gtari F."/>
            <person name="Swanson E."/>
            <person name="Gueddou A."/>
            <person name="Hezbri K."/>
            <person name="Ktari K."/>
            <person name="Nouioui I."/>
            <person name="Morris K."/>
            <person name="Simpson S."/>
            <person name="Abebe-Akele F."/>
            <person name="Thomas K."/>
            <person name="Gtari M."/>
            <person name="Tisa L.S."/>
        </authorList>
    </citation>
    <scope>NUCLEOTIDE SEQUENCE [LARGE SCALE GENOMIC DNA]</scope>
    <source>
        <strain evidence="2">NRRL B-16386</strain>
    </source>
</reference>
<accession>A0A1V2I9G2</accession>
<keyword evidence="2" id="KW-1185">Reference proteome</keyword>
<sequence>MAPASAGSSALALLEPQVLALVAVGASPPVGNATEDRQVTGLMSVSVICSVTGSSLFAHLR</sequence>
<protein>
    <submittedName>
        <fullName evidence="1">Uncharacterized protein</fullName>
    </submittedName>
</protein>
<comment type="caution">
    <text evidence="1">The sequence shown here is derived from an EMBL/GenBank/DDBJ whole genome shotgun (WGS) entry which is preliminary data.</text>
</comment>
<name>A0A1V2I9G2_9ACTN</name>
<evidence type="ECO:0000313" key="2">
    <source>
        <dbReference type="Proteomes" id="UP000188929"/>
    </source>
</evidence>
<evidence type="ECO:0000313" key="1">
    <source>
        <dbReference type="EMBL" id="ONH27752.1"/>
    </source>
</evidence>
<organism evidence="1 2">
    <name type="scientific">Pseudofrankia asymbiotica</name>
    <dbReference type="NCBI Taxonomy" id="1834516"/>
    <lineage>
        <taxon>Bacteria</taxon>
        <taxon>Bacillati</taxon>
        <taxon>Actinomycetota</taxon>
        <taxon>Actinomycetes</taxon>
        <taxon>Frankiales</taxon>
        <taxon>Frankiaceae</taxon>
        <taxon>Pseudofrankia</taxon>
    </lineage>
</organism>
<proteinExistence type="predicted"/>
<gene>
    <name evidence="1" type="ORF">BL253_21130</name>
</gene>